<name>K3ZYN7_SETIT</name>
<reference evidence="1" key="2">
    <citation type="submission" date="2018-08" db="UniProtKB">
        <authorList>
            <consortium name="EnsemblPlants"/>
        </authorList>
    </citation>
    <scope>IDENTIFICATION</scope>
    <source>
        <strain evidence="1">Yugu1</strain>
    </source>
</reference>
<dbReference type="HOGENOM" id="CLU_2626634_0_0_1"/>
<organism evidence="1 2">
    <name type="scientific">Setaria italica</name>
    <name type="common">Foxtail millet</name>
    <name type="synonym">Panicum italicum</name>
    <dbReference type="NCBI Taxonomy" id="4555"/>
    <lineage>
        <taxon>Eukaryota</taxon>
        <taxon>Viridiplantae</taxon>
        <taxon>Streptophyta</taxon>
        <taxon>Embryophyta</taxon>
        <taxon>Tracheophyta</taxon>
        <taxon>Spermatophyta</taxon>
        <taxon>Magnoliopsida</taxon>
        <taxon>Liliopsida</taxon>
        <taxon>Poales</taxon>
        <taxon>Poaceae</taxon>
        <taxon>PACMAD clade</taxon>
        <taxon>Panicoideae</taxon>
        <taxon>Panicodae</taxon>
        <taxon>Paniceae</taxon>
        <taxon>Cenchrinae</taxon>
        <taxon>Setaria</taxon>
    </lineage>
</organism>
<dbReference type="InParanoid" id="K3ZYN7"/>
<evidence type="ECO:0000313" key="2">
    <source>
        <dbReference type="Proteomes" id="UP000004995"/>
    </source>
</evidence>
<sequence>MSCRHIVTTYQQRRSSPYSRVRQLPQLPGGVKTTLPFFLGEILARITATARVIRWSGRRAKEEERGIWLYGPLGLVSL</sequence>
<evidence type="ECO:0000313" key="1">
    <source>
        <dbReference type="EnsemblPlants" id="KQL27102"/>
    </source>
</evidence>
<keyword evidence="2" id="KW-1185">Reference proteome</keyword>
<reference evidence="2" key="1">
    <citation type="journal article" date="2012" name="Nat. Biotechnol.">
        <title>Reference genome sequence of the model plant Setaria.</title>
        <authorList>
            <person name="Bennetzen J.L."/>
            <person name="Schmutz J."/>
            <person name="Wang H."/>
            <person name="Percifield R."/>
            <person name="Hawkins J."/>
            <person name="Pontaroli A.C."/>
            <person name="Estep M."/>
            <person name="Feng L."/>
            <person name="Vaughn J.N."/>
            <person name="Grimwood J."/>
            <person name="Jenkins J."/>
            <person name="Barry K."/>
            <person name="Lindquist E."/>
            <person name="Hellsten U."/>
            <person name="Deshpande S."/>
            <person name="Wang X."/>
            <person name="Wu X."/>
            <person name="Mitros T."/>
            <person name="Triplett J."/>
            <person name="Yang X."/>
            <person name="Ye C.Y."/>
            <person name="Mauro-Herrera M."/>
            <person name="Wang L."/>
            <person name="Li P."/>
            <person name="Sharma M."/>
            <person name="Sharma R."/>
            <person name="Ronald P.C."/>
            <person name="Panaud O."/>
            <person name="Kellogg E.A."/>
            <person name="Brutnell T.P."/>
            <person name="Doust A.N."/>
            <person name="Tuskan G.A."/>
            <person name="Rokhsar D."/>
            <person name="Devos K.M."/>
        </authorList>
    </citation>
    <scope>NUCLEOTIDE SEQUENCE [LARGE SCALE GENOMIC DNA]</scope>
    <source>
        <strain evidence="2">cv. Yugu1</strain>
    </source>
</reference>
<accession>K3ZYN7</accession>
<dbReference type="EMBL" id="AGNK02001364">
    <property type="status" value="NOT_ANNOTATED_CDS"/>
    <property type="molecule type" value="Genomic_DNA"/>
</dbReference>
<dbReference type="AlphaFoldDB" id="K3ZYN7"/>
<dbReference type="Proteomes" id="UP000004995">
    <property type="component" value="Unassembled WGS sequence"/>
</dbReference>
<dbReference type="Gramene" id="KQL27102">
    <property type="protein sequence ID" value="KQL27102"/>
    <property type="gene ID" value="SETIT_031719mg"/>
</dbReference>
<proteinExistence type="predicted"/>
<protein>
    <submittedName>
        <fullName evidence="1">Uncharacterized protein</fullName>
    </submittedName>
</protein>
<dbReference type="EnsemblPlants" id="KQL27102">
    <property type="protein sequence ID" value="KQL27102"/>
    <property type="gene ID" value="SETIT_031719mg"/>
</dbReference>